<proteinExistence type="predicted"/>
<evidence type="ECO:0000313" key="2">
    <source>
        <dbReference type="Proteomes" id="UP000187429"/>
    </source>
</evidence>
<accession>A0A1R1YJ45</accession>
<dbReference type="AlphaFoldDB" id="A0A1R1YJ45"/>
<dbReference type="OrthoDB" id="2897838at2759"/>
<dbReference type="Proteomes" id="UP000187429">
    <property type="component" value="Unassembled WGS sequence"/>
</dbReference>
<gene>
    <name evidence="1" type="ORF">AYI69_g3668</name>
</gene>
<reference evidence="2" key="1">
    <citation type="submission" date="2017-01" db="EMBL/GenBank/DDBJ databases">
        <authorList>
            <person name="Wang Y."/>
            <person name="White M."/>
            <person name="Kvist S."/>
            <person name="Moncalvo J.-M."/>
        </authorList>
    </citation>
    <scope>NUCLEOTIDE SEQUENCE [LARGE SCALE GENOMIC DNA]</scope>
    <source>
        <strain evidence="2">ID-206-W2</strain>
    </source>
</reference>
<evidence type="ECO:0000313" key="1">
    <source>
        <dbReference type="EMBL" id="OMJ26914.1"/>
    </source>
</evidence>
<dbReference type="EMBL" id="LSSM01001285">
    <property type="protein sequence ID" value="OMJ26914.1"/>
    <property type="molecule type" value="Genomic_DNA"/>
</dbReference>
<keyword evidence="2" id="KW-1185">Reference proteome</keyword>
<protein>
    <submittedName>
        <fullName evidence="1">Uncharacterized protein</fullName>
    </submittedName>
</protein>
<name>A0A1R1YJ45_9FUNG</name>
<sequence>MNYVPPPLNDSVSTRIKKLDTALHAIRTTLFQATRPIDFYVHKKIQVNAGIIFKLDPETSFANTIRVLLSEIASAETQSRLENFHRGMELPGRSPEVALREPSRVFGERAAGEGPRRNLCKSPCQHGAHSGGIFITAHSKNQGGQNSGSMILQPAIYDPEEDWRPQADYKPEIYFQMCRGKEIQDGDPEVDMPYNPPKRLYDFPGFGGCIYAHPNPQVVHEIPMILVERQEIPVPGASIWAVAKSSHYYQGAQTGPEIGTLPVNQSICVSKPPNNTREARNIDIYRFQRHSVGDGSWIRLLLRRMEALGVIDVYQFQRSINVLKCSASSEFIWTFGPDIFGLHYLSGLLQKILKYYVSQIAGNTGADFVTLPKDQHPPIIQSEWSIMKEIFVFLNYLFGYIDVDIFASHLNKKMGAYYGWFPDTSARKYNELAFNWSEWSNPYACPPWNLISQVIQKVRWECLTQTLITPLWKSDIWFPGLNDFLVSQPLFLQLTTVAPDPHRGKLPLTENKHWSLMVWWISGVLSKSKVSRILPLIFSFPKNDVDSVGHVTIIYKNVF</sequence>
<comment type="caution">
    <text evidence="1">The sequence shown here is derived from an EMBL/GenBank/DDBJ whole genome shotgun (WGS) entry which is preliminary data.</text>
</comment>
<organism evidence="1 2">
    <name type="scientific">Smittium culicis</name>
    <dbReference type="NCBI Taxonomy" id="133412"/>
    <lineage>
        <taxon>Eukaryota</taxon>
        <taxon>Fungi</taxon>
        <taxon>Fungi incertae sedis</taxon>
        <taxon>Zoopagomycota</taxon>
        <taxon>Kickxellomycotina</taxon>
        <taxon>Harpellomycetes</taxon>
        <taxon>Harpellales</taxon>
        <taxon>Legeriomycetaceae</taxon>
        <taxon>Smittium</taxon>
    </lineage>
</organism>